<reference evidence="9" key="2">
    <citation type="submission" date="2022-09" db="EMBL/GenBank/DDBJ databases">
        <authorList>
            <person name="Duchaud E."/>
        </authorList>
    </citation>
    <scope>NUCLEOTIDE SEQUENCE</scope>
    <source>
        <strain evidence="9">TRV642</strain>
    </source>
</reference>
<dbReference type="EMBL" id="CADCST010000059">
    <property type="protein sequence ID" value="CAA9195487.1"/>
    <property type="molecule type" value="Genomic_DNA"/>
</dbReference>
<dbReference type="SFLD" id="SFLDG01067">
    <property type="entry name" value="SPASM/twitch_domain_containing"/>
    <property type="match status" value="1"/>
</dbReference>
<evidence type="ECO:0000256" key="2">
    <source>
        <dbReference type="ARBA" id="ARBA00022691"/>
    </source>
</evidence>
<evidence type="ECO:0000259" key="7">
    <source>
        <dbReference type="Pfam" id="PF13186"/>
    </source>
</evidence>
<dbReference type="GO" id="GO:0046872">
    <property type="term" value="F:metal ion binding"/>
    <property type="evidence" value="ECO:0007669"/>
    <property type="project" value="UniProtKB-KW"/>
</dbReference>
<protein>
    <submittedName>
        <fullName evidence="9">PqqA peptide cyclase</fullName>
        <ecNumber evidence="9">1.21.98.4</ecNumber>
    </submittedName>
</protein>
<evidence type="ECO:0000256" key="1">
    <source>
        <dbReference type="ARBA" id="ARBA00001966"/>
    </source>
</evidence>
<evidence type="ECO:0000313" key="9">
    <source>
        <dbReference type="EMBL" id="CAI2767059.1"/>
    </source>
</evidence>
<dbReference type="Gene3D" id="3.20.20.70">
    <property type="entry name" value="Aldolase class I"/>
    <property type="match status" value="1"/>
</dbReference>
<dbReference type="Proteomes" id="UP001152749">
    <property type="component" value="Chromosome"/>
</dbReference>
<keyword evidence="9" id="KW-0560">Oxidoreductase</keyword>
<dbReference type="Proteomes" id="UP000474567">
    <property type="component" value="Unassembled WGS sequence"/>
</dbReference>
<proteinExistence type="predicted"/>
<sequence>MNKLDRKIPAFSGFSIEIDERYFMAQNKKLFRLGIKLNTPNICNWSCPYCYVGDEKSKLRPQKLDDQGNVTHDLSKDPFWFERMKGWILQGIELGAKAVTLNGTFEPTTSKDLYNVIDFCRSENLATTLVTNGLLLKDDDIERLYKSGVNVLTKLNVPIADSTDPNYDRFCDIQKELSGLKSEKTKIYENQKELIQKFIDIGFNEKQTDGSTRFGVESVITNLNLEFMPKLIRQLRNLNIYAHIEVTKLQGFAKANPNLTISKEKLQWLFETVRDEDYADGFNYYDIKPPYIGGTCYENLHRLDIHADGNVKPCPGIETNIGNLNKISLAEVLNSQSLDIIRNLEKYIEGDCKECDLFKSRECYGGCRGTVYQTLKSNGFSEYESWVGSDPSCWRVENLLDKKIAKTTLFNKTAATVQ</sequence>
<feature type="domain" description="4Fe4S-binding SPASM" evidence="7">
    <location>
        <begin position="296"/>
        <end position="356"/>
    </location>
</feature>
<feature type="domain" description="Radical SAM core" evidence="6">
    <location>
        <begin position="38"/>
        <end position="204"/>
    </location>
</feature>
<dbReference type="CDD" id="cd21109">
    <property type="entry name" value="SPASM"/>
    <property type="match status" value="1"/>
</dbReference>
<keyword evidence="3" id="KW-0479">Metal-binding</keyword>
<dbReference type="InterPro" id="IPR013785">
    <property type="entry name" value="Aldolase_TIM"/>
</dbReference>
<dbReference type="InterPro" id="IPR007197">
    <property type="entry name" value="rSAM"/>
</dbReference>
<keyword evidence="2" id="KW-0949">S-adenosyl-L-methionine</keyword>
<dbReference type="RefSeq" id="WP_173964623.1">
    <property type="nucleotide sequence ID" value="NZ_BOVI01000026.1"/>
</dbReference>
<dbReference type="NCBIfam" id="TIGR04085">
    <property type="entry name" value="rSAM_more_4Fe4S"/>
    <property type="match status" value="1"/>
</dbReference>
<keyword evidence="5" id="KW-0411">Iron-sulfur</keyword>
<dbReference type="EMBL" id="OX336425">
    <property type="protein sequence ID" value="CAI2767059.1"/>
    <property type="molecule type" value="Genomic_DNA"/>
</dbReference>
<comment type="cofactor">
    <cofactor evidence="1">
        <name>[4Fe-4S] cluster</name>
        <dbReference type="ChEBI" id="CHEBI:49883"/>
    </cofactor>
</comment>
<evidence type="ECO:0000313" key="10">
    <source>
        <dbReference type="Proteomes" id="UP000474567"/>
    </source>
</evidence>
<reference evidence="8 10" key="1">
    <citation type="submission" date="2020-02" db="EMBL/GenBank/DDBJ databases">
        <authorList>
            <person name="Criscuolo A."/>
        </authorList>
    </citation>
    <scope>NUCLEOTIDE SEQUENCE [LARGE SCALE GENOMIC DNA]</scope>
    <source>
        <strain evidence="8">CECT7796</strain>
    </source>
</reference>
<dbReference type="PANTHER" id="PTHR11228:SF7">
    <property type="entry name" value="PQQA PEPTIDE CYCLASE"/>
    <property type="match status" value="1"/>
</dbReference>
<dbReference type="InterPro" id="IPR023885">
    <property type="entry name" value="4Fe4S-binding_SPASM_dom"/>
</dbReference>
<evidence type="ECO:0000259" key="6">
    <source>
        <dbReference type="Pfam" id="PF04055"/>
    </source>
</evidence>
<gene>
    <name evidence="9" type="primary">pqqE</name>
    <name evidence="8" type="synonym">pqqE_1</name>
    <name evidence="8" type="ORF">FLACOL7796_00623</name>
    <name evidence="9" type="ORF">TRV642_2163</name>
</gene>
<dbReference type="KEGG" id="fcs:TRV642_2163"/>
<dbReference type="SFLD" id="SFLDS00029">
    <property type="entry name" value="Radical_SAM"/>
    <property type="match status" value="1"/>
</dbReference>
<evidence type="ECO:0000256" key="4">
    <source>
        <dbReference type="ARBA" id="ARBA00023004"/>
    </source>
</evidence>
<evidence type="ECO:0000313" key="11">
    <source>
        <dbReference type="Proteomes" id="UP001152749"/>
    </source>
</evidence>
<dbReference type="AlphaFoldDB" id="A0A9W4TFC1"/>
<evidence type="ECO:0000256" key="3">
    <source>
        <dbReference type="ARBA" id="ARBA00022723"/>
    </source>
</evidence>
<dbReference type="InterPro" id="IPR050377">
    <property type="entry name" value="Radical_SAM_PqqE_MftC-like"/>
</dbReference>
<dbReference type="SUPFAM" id="SSF102114">
    <property type="entry name" value="Radical SAM enzymes"/>
    <property type="match status" value="1"/>
</dbReference>
<dbReference type="Pfam" id="PF13186">
    <property type="entry name" value="SPASM"/>
    <property type="match status" value="1"/>
</dbReference>
<dbReference type="GO" id="GO:0051536">
    <property type="term" value="F:iron-sulfur cluster binding"/>
    <property type="evidence" value="ECO:0007669"/>
    <property type="project" value="UniProtKB-KW"/>
</dbReference>
<accession>A0A9W4TFC1</accession>
<name>A0A9W4TFC1_9FLAO</name>
<organism evidence="9 11">
    <name type="scientific">Flavobacterium collinsii</name>
    <dbReference type="NCBI Taxonomy" id="1114861"/>
    <lineage>
        <taxon>Bacteria</taxon>
        <taxon>Pseudomonadati</taxon>
        <taxon>Bacteroidota</taxon>
        <taxon>Flavobacteriia</taxon>
        <taxon>Flavobacteriales</taxon>
        <taxon>Flavobacteriaceae</taxon>
        <taxon>Flavobacterium</taxon>
    </lineage>
</organism>
<dbReference type="GO" id="GO:0016491">
    <property type="term" value="F:oxidoreductase activity"/>
    <property type="evidence" value="ECO:0007669"/>
    <property type="project" value="UniProtKB-KW"/>
</dbReference>
<keyword evidence="10" id="KW-1185">Reference proteome</keyword>
<dbReference type="EC" id="1.21.98.4" evidence="9"/>
<dbReference type="PANTHER" id="PTHR11228">
    <property type="entry name" value="RADICAL SAM DOMAIN PROTEIN"/>
    <property type="match status" value="1"/>
</dbReference>
<dbReference type="InterPro" id="IPR058240">
    <property type="entry name" value="rSAM_sf"/>
</dbReference>
<keyword evidence="4" id="KW-0408">Iron</keyword>
<dbReference type="Pfam" id="PF04055">
    <property type="entry name" value="Radical_SAM"/>
    <property type="match status" value="1"/>
</dbReference>
<evidence type="ECO:0000313" key="8">
    <source>
        <dbReference type="EMBL" id="CAA9195487.1"/>
    </source>
</evidence>
<evidence type="ECO:0000256" key="5">
    <source>
        <dbReference type="ARBA" id="ARBA00023014"/>
    </source>
</evidence>